<reference evidence="2 3" key="1">
    <citation type="submission" date="2022-10" db="EMBL/GenBank/DDBJ databases">
        <title>WGS assembly of Paspalum vaginatum 540-79.</title>
        <authorList>
            <person name="Sun G."/>
            <person name="Wase N."/>
            <person name="Shu S."/>
            <person name="Jenkins J."/>
            <person name="Zhou B."/>
            <person name="Torres-Rodriguez J."/>
            <person name="Chen C."/>
            <person name="Sandor L."/>
            <person name="Plott C."/>
            <person name="Yoshinga Y."/>
            <person name="Daum C."/>
            <person name="Qi P."/>
            <person name="Barry K."/>
            <person name="Lipzen A."/>
            <person name="Berry L."/>
            <person name="Pedersen C."/>
            <person name="Gottilla T."/>
            <person name="Foltz A."/>
            <person name="Yu H."/>
            <person name="O'Malley R."/>
            <person name="Zhang C."/>
            <person name="Devos K."/>
            <person name="Sigmon B."/>
            <person name="Yu B."/>
            <person name="Obata T."/>
            <person name="Schmutz J."/>
            <person name="Schnable J."/>
        </authorList>
    </citation>
    <scope>NUCLEOTIDE SEQUENCE [LARGE SCALE GENOMIC DNA]</scope>
    <source>
        <strain evidence="3">cv. 540-79</strain>
    </source>
</reference>
<evidence type="ECO:0000313" key="3">
    <source>
        <dbReference type="Proteomes" id="UP001164776"/>
    </source>
</evidence>
<evidence type="ECO:0000256" key="1">
    <source>
        <dbReference type="SAM" id="MobiDB-lite"/>
    </source>
</evidence>
<dbReference type="Proteomes" id="UP001164776">
    <property type="component" value="Unassembled WGS sequence"/>
</dbReference>
<dbReference type="AlphaFoldDB" id="A0A9W7X8G0"/>
<feature type="compositionally biased region" description="Low complexity" evidence="1">
    <location>
        <begin position="116"/>
        <end position="126"/>
    </location>
</feature>
<feature type="compositionally biased region" description="Polar residues" evidence="1">
    <location>
        <begin position="127"/>
        <end position="137"/>
    </location>
</feature>
<feature type="region of interest" description="Disordered" evidence="1">
    <location>
        <begin position="1"/>
        <end position="42"/>
    </location>
</feature>
<feature type="region of interest" description="Disordered" evidence="1">
    <location>
        <begin position="116"/>
        <end position="137"/>
    </location>
</feature>
<evidence type="ECO:0000313" key="2">
    <source>
        <dbReference type="EMBL" id="KAJ1254013.1"/>
    </source>
</evidence>
<organism evidence="2 3">
    <name type="scientific">Paspalum vaginatum</name>
    <name type="common">seashore paspalum</name>
    <dbReference type="NCBI Taxonomy" id="158149"/>
    <lineage>
        <taxon>Eukaryota</taxon>
        <taxon>Viridiplantae</taxon>
        <taxon>Streptophyta</taxon>
        <taxon>Embryophyta</taxon>
        <taxon>Tracheophyta</taxon>
        <taxon>Spermatophyta</taxon>
        <taxon>Magnoliopsida</taxon>
        <taxon>Liliopsida</taxon>
        <taxon>Poales</taxon>
        <taxon>Poaceae</taxon>
        <taxon>PACMAD clade</taxon>
        <taxon>Panicoideae</taxon>
        <taxon>Andropogonodae</taxon>
        <taxon>Paspaleae</taxon>
        <taxon>Paspalinae</taxon>
        <taxon>Paspalum</taxon>
    </lineage>
</organism>
<accession>A0A9W7X8G0</accession>
<dbReference type="EMBL" id="MU630411">
    <property type="protein sequence ID" value="KAJ1254013.1"/>
    <property type="molecule type" value="Genomic_DNA"/>
</dbReference>
<name>A0A9W7X8G0_9POAL</name>
<protein>
    <submittedName>
        <fullName evidence="2">Uncharacterized protein</fullName>
    </submittedName>
</protein>
<keyword evidence="3" id="KW-1185">Reference proteome</keyword>
<sequence length="226" mass="24202">MSEWEKVNGTQVMPPKYEKKVGRPPKSRRKQPSEVQGKYGPKLSKHGLVMHCKHCSEANHNSGGCKLKKMGFSSADAKHLVATTQATLQAEAQAQAQAAAIPVVEAPAVEAPSVEAPATTAEATSTCNNQDMETPTQASTTMISQMFAEKTQVSRMSQPHGGLPDSAFILANKPVERQMPLTTSTKKGKAEAARKRKTMTASTDDKAGATRKRKATAARSKQPSSN</sequence>
<proteinExistence type="predicted"/>
<feature type="region of interest" description="Disordered" evidence="1">
    <location>
        <begin position="175"/>
        <end position="226"/>
    </location>
</feature>
<gene>
    <name evidence="2" type="ORF">BS78_K134100</name>
</gene>
<dbReference type="OrthoDB" id="690464at2759"/>
<comment type="caution">
    <text evidence="2">The sequence shown here is derived from an EMBL/GenBank/DDBJ whole genome shotgun (WGS) entry which is preliminary data.</text>
</comment>